<keyword evidence="6" id="KW-1185">Reference proteome</keyword>
<evidence type="ECO:0000256" key="3">
    <source>
        <dbReference type="RuleBase" id="RU000363"/>
    </source>
</evidence>
<dbReference type="SMART" id="SM00822">
    <property type="entry name" value="PKS_KR"/>
    <property type="match status" value="1"/>
</dbReference>
<accession>W4MET8</accession>
<evidence type="ECO:0000259" key="4">
    <source>
        <dbReference type="SMART" id="SM00822"/>
    </source>
</evidence>
<feature type="domain" description="Ketoreductase" evidence="4">
    <location>
        <begin position="9"/>
        <end position="192"/>
    </location>
</feature>
<comment type="similarity">
    <text evidence="1 3">Belongs to the short-chain dehydrogenases/reductases (SDR) family.</text>
</comment>
<protein>
    <recommendedName>
        <fullName evidence="4">Ketoreductase domain-containing protein</fullName>
    </recommendedName>
</protein>
<dbReference type="Gene3D" id="3.40.50.720">
    <property type="entry name" value="NAD(P)-binding Rossmann-like Domain"/>
    <property type="match status" value="1"/>
</dbReference>
<dbReference type="HOGENOM" id="CLU_010194_2_10_7"/>
<evidence type="ECO:0000256" key="2">
    <source>
        <dbReference type="ARBA" id="ARBA00023002"/>
    </source>
</evidence>
<dbReference type="AlphaFoldDB" id="W4MET8"/>
<dbReference type="Pfam" id="PF00106">
    <property type="entry name" value="adh_short"/>
    <property type="match status" value="1"/>
</dbReference>
<name>W4MET8_9BACT</name>
<dbReference type="Proteomes" id="UP000019140">
    <property type="component" value="Unassembled WGS sequence"/>
</dbReference>
<dbReference type="PANTHER" id="PTHR43115">
    <property type="entry name" value="DEHYDROGENASE/REDUCTASE SDR FAMILY MEMBER 11"/>
    <property type="match status" value="1"/>
</dbReference>
<evidence type="ECO:0000313" key="6">
    <source>
        <dbReference type="Proteomes" id="UP000019140"/>
    </source>
</evidence>
<organism evidence="5 6">
    <name type="scientific">Candidatus Entotheonella gemina</name>
    <dbReference type="NCBI Taxonomy" id="1429439"/>
    <lineage>
        <taxon>Bacteria</taxon>
        <taxon>Pseudomonadati</taxon>
        <taxon>Nitrospinota/Tectimicrobiota group</taxon>
        <taxon>Candidatus Tectimicrobiota</taxon>
        <taxon>Candidatus Entotheonellia</taxon>
        <taxon>Candidatus Entotheonellales</taxon>
        <taxon>Candidatus Entotheonellaceae</taxon>
        <taxon>Candidatus Entotheonella</taxon>
    </lineage>
</organism>
<sequence length="252" mass="27091">MQLDRWRGRSALVTGASSGIGAAVASALATKVGMRVAVLARREERLNALAADCQAQGAEILVCGGDVSNDDDVARCFEQLRAQWGGIDLLVNNAGSATMSPLTQGDPKDWREILDINVAAPAQLIQQALQDMTHRDEGQIINVSSIYAHRDQVPNFALYHASKAALRSLTNTLRAELAAAGKTIRVGMISPGMVATEFRAQATGGAFTYESYFEHYEPMLPEDVVGAVLYMLSTRPHIQVQDILLSPLGQGL</sequence>
<dbReference type="PRINTS" id="PR00081">
    <property type="entry name" value="GDHRDH"/>
</dbReference>
<dbReference type="PANTHER" id="PTHR43115:SF4">
    <property type="entry name" value="DEHYDROGENASE_REDUCTASE SDR FAMILY MEMBER 11"/>
    <property type="match status" value="1"/>
</dbReference>
<dbReference type="InterPro" id="IPR057326">
    <property type="entry name" value="KR_dom"/>
</dbReference>
<dbReference type="InterPro" id="IPR036291">
    <property type="entry name" value="NAD(P)-bd_dom_sf"/>
</dbReference>
<proteinExistence type="inferred from homology"/>
<comment type="caution">
    <text evidence="5">The sequence shown here is derived from an EMBL/GenBank/DDBJ whole genome shotgun (WGS) entry which is preliminary data.</text>
</comment>
<dbReference type="InterPro" id="IPR002347">
    <property type="entry name" value="SDR_fam"/>
</dbReference>
<dbReference type="GO" id="GO:0016616">
    <property type="term" value="F:oxidoreductase activity, acting on the CH-OH group of donors, NAD or NADP as acceptor"/>
    <property type="evidence" value="ECO:0007669"/>
    <property type="project" value="UniProtKB-ARBA"/>
</dbReference>
<dbReference type="FunFam" id="3.40.50.720:FF:000047">
    <property type="entry name" value="NADP-dependent L-serine/L-allo-threonine dehydrogenase"/>
    <property type="match status" value="1"/>
</dbReference>
<evidence type="ECO:0000313" key="5">
    <source>
        <dbReference type="EMBL" id="ETX08839.1"/>
    </source>
</evidence>
<reference evidence="5 6" key="1">
    <citation type="journal article" date="2014" name="Nature">
        <title>An environmental bacterial taxon with a large and distinct metabolic repertoire.</title>
        <authorList>
            <person name="Wilson M.C."/>
            <person name="Mori T."/>
            <person name="Ruckert C."/>
            <person name="Uria A.R."/>
            <person name="Helf M.J."/>
            <person name="Takada K."/>
            <person name="Gernert C."/>
            <person name="Steffens U.A."/>
            <person name="Heycke N."/>
            <person name="Schmitt S."/>
            <person name="Rinke C."/>
            <person name="Helfrich E.J."/>
            <person name="Brachmann A.O."/>
            <person name="Gurgui C."/>
            <person name="Wakimoto T."/>
            <person name="Kracht M."/>
            <person name="Crusemann M."/>
            <person name="Hentschel U."/>
            <person name="Abe I."/>
            <person name="Matsunaga S."/>
            <person name="Kalinowski J."/>
            <person name="Takeyama H."/>
            <person name="Piel J."/>
        </authorList>
    </citation>
    <scope>NUCLEOTIDE SEQUENCE [LARGE SCALE GENOMIC DNA]</scope>
    <source>
        <strain evidence="6">TSY2</strain>
    </source>
</reference>
<evidence type="ECO:0000256" key="1">
    <source>
        <dbReference type="ARBA" id="ARBA00006484"/>
    </source>
</evidence>
<dbReference type="SUPFAM" id="SSF51735">
    <property type="entry name" value="NAD(P)-binding Rossmann-fold domains"/>
    <property type="match status" value="1"/>
</dbReference>
<gene>
    <name evidence="5" type="ORF">ETSY2_03010</name>
</gene>
<dbReference type="EMBL" id="AZHX01000124">
    <property type="protein sequence ID" value="ETX08839.1"/>
    <property type="molecule type" value="Genomic_DNA"/>
</dbReference>
<keyword evidence="2" id="KW-0560">Oxidoreductase</keyword>
<dbReference type="PRINTS" id="PR00080">
    <property type="entry name" value="SDRFAMILY"/>
</dbReference>